<dbReference type="Proteomes" id="UP000315522">
    <property type="component" value="Unassembled WGS sequence"/>
</dbReference>
<dbReference type="Pfam" id="PF01636">
    <property type="entry name" value="APH"/>
    <property type="match status" value="1"/>
</dbReference>
<organism evidence="3 4">
    <name type="scientific">Lachnellula willkommii</name>
    <dbReference type="NCBI Taxonomy" id="215461"/>
    <lineage>
        <taxon>Eukaryota</taxon>
        <taxon>Fungi</taxon>
        <taxon>Dikarya</taxon>
        <taxon>Ascomycota</taxon>
        <taxon>Pezizomycotina</taxon>
        <taxon>Leotiomycetes</taxon>
        <taxon>Helotiales</taxon>
        <taxon>Lachnaceae</taxon>
        <taxon>Lachnellula</taxon>
    </lineage>
</organism>
<dbReference type="InterPro" id="IPR002575">
    <property type="entry name" value="Aminoglycoside_PTrfase"/>
</dbReference>
<reference evidence="3 4" key="1">
    <citation type="submission" date="2018-05" db="EMBL/GenBank/DDBJ databases">
        <title>Genome sequencing and assembly of the regulated plant pathogen Lachnellula willkommii and related sister species for the development of diagnostic species identification markers.</title>
        <authorList>
            <person name="Giroux E."/>
            <person name="Bilodeau G."/>
        </authorList>
    </citation>
    <scope>NUCLEOTIDE SEQUENCE [LARGE SCALE GENOMIC DNA]</scope>
    <source>
        <strain evidence="3 4">CBS 172.35</strain>
    </source>
</reference>
<feature type="compositionally biased region" description="Basic and acidic residues" evidence="1">
    <location>
        <begin position="260"/>
        <end position="270"/>
    </location>
</feature>
<evidence type="ECO:0000313" key="4">
    <source>
        <dbReference type="Proteomes" id="UP000315522"/>
    </source>
</evidence>
<dbReference type="SUPFAM" id="SSF56112">
    <property type="entry name" value="Protein kinase-like (PK-like)"/>
    <property type="match status" value="1"/>
</dbReference>
<evidence type="ECO:0000313" key="3">
    <source>
        <dbReference type="EMBL" id="TVY91059.1"/>
    </source>
</evidence>
<comment type="caution">
    <text evidence="3">The sequence shown here is derived from an EMBL/GenBank/DDBJ whole genome shotgun (WGS) entry which is preliminary data.</text>
</comment>
<name>A0A559MDL3_9HELO</name>
<dbReference type="EMBL" id="QGML01000659">
    <property type="protein sequence ID" value="TVY91059.1"/>
    <property type="molecule type" value="Genomic_DNA"/>
</dbReference>
<dbReference type="PANTHER" id="PTHR21310:SF58">
    <property type="entry name" value="AMINOGLYCOSIDE PHOSPHOTRANSFERASE DOMAIN-CONTAINING PROTEIN"/>
    <property type="match status" value="1"/>
</dbReference>
<proteinExistence type="predicted"/>
<evidence type="ECO:0000256" key="1">
    <source>
        <dbReference type="SAM" id="MobiDB-lite"/>
    </source>
</evidence>
<accession>A0A559MDL3</accession>
<sequence length="571" mass="64960">MASHFSDDDVKEALSIIGGARLPHPSGPLLSSFITESLNPRLAAQYVLKACRSGHSQQTDLLPIVSDWSYLVEAISKYGRPPTVPDAATQAAITKRDGAKCCITGKAGHFRDPLVVVPILPVPSRWFEDEPRIFNMLGAFFTPSYRDWWLDYAQMPEGMSPYQNHWLVRKSAAHAFAQGLVRLDRLQPSMLEYEVKATFIGTEDTIDLDGSYPLLGDHSRLGIEKIDPRFIGTHARLSPNIRWLDIANQISLNRKVRSSSSKDRANRSKVDPQPSQRSRFHFFSFLKTAFLAVWLMAPDRVRVVTYKMLQRVGHRLYGKPNAHELVQRLPFGLYLKYSGDPEAFRNEFSALKMVRQYTSVPVPRPLDLVFGTTKSDDPFYSHDAYLLTSRISGISLARCHDMLSDEDGAEFVAQMQLYLAQIRAIPKVVSPEYAICDTLGGACRDPRINDANPVGPFLDEAAFSQVLRNPDEPSRRGHEIVFTHGDLNSRNILVDRVVRPDGTRGWTVTGIVDWETSGYYPEYWDYTKALFEGFRYTERWRGFMHDIFKSFGDLSKEFEVEKRSWEEGDYI</sequence>
<dbReference type="InterPro" id="IPR011009">
    <property type="entry name" value="Kinase-like_dom_sf"/>
</dbReference>
<dbReference type="PANTHER" id="PTHR21310">
    <property type="entry name" value="AMINOGLYCOSIDE PHOSPHOTRANSFERASE-RELATED-RELATED"/>
    <property type="match status" value="1"/>
</dbReference>
<dbReference type="InterPro" id="IPR051678">
    <property type="entry name" value="AGP_Transferase"/>
</dbReference>
<gene>
    <name evidence="3" type="ORF">LAWI1_G001717</name>
</gene>
<dbReference type="CDD" id="cd05120">
    <property type="entry name" value="APH_ChoK_like"/>
    <property type="match status" value="1"/>
</dbReference>
<protein>
    <recommendedName>
        <fullName evidence="2">Aminoglycoside phosphotransferase domain-containing protein</fullName>
    </recommendedName>
</protein>
<evidence type="ECO:0000259" key="2">
    <source>
        <dbReference type="Pfam" id="PF01636"/>
    </source>
</evidence>
<dbReference type="Gene3D" id="3.90.1200.10">
    <property type="match status" value="1"/>
</dbReference>
<feature type="region of interest" description="Disordered" evidence="1">
    <location>
        <begin position="255"/>
        <end position="275"/>
    </location>
</feature>
<keyword evidence="4" id="KW-1185">Reference proteome</keyword>
<feature type="domain" description="Aminoglycoside phosphotransferase" evidence="2">
    <location>
        <begin position="341"/>
        <end position="541"/>
    </location>
</feature>
<dbReference type="AlphaFoldDB" id="A0A559MDL3"/>